<sequence length="67" mass="8243">MVVFDDLIRRIDVLDLTYVKKYRGRPKKIWLKKIRNDLSTFLKSNPVIKGWRRRAFRESKLFYVQNL</sequence>
<name>A0AAV7HGH9_DENCH</name>
<dbReference type="Proteomes" id="UP000775213">
    <property type="component" value="Unassembled WGS sequence"/>
</dbReference>
<evidence type="ECO:0000313" key="1">
    <source>
        <dbReference type="EMBL" id="KAH0467676.1"/>
    </source>
</evidence>
<accession>A0AAV7HGH9</accession>
<dbReference type="EMBL" id="JAGFBR010000004">
    <property type="protein sequence ID" value="KAH0467676.1"/>
    <property type="molecule type" value="Genomic_DNA"/>
</dbReference>
<comment type="caution">
    <text evidence="1">The sequence shown here is derived from an EMBL/GenBank/DDBJ whole genome shotgun (WGS) entry which is preliminary data.</text>
</comment>
<organism evidence="1 2">
    <name type="scientific">Dendrobium chrysotoxum</name>
    <name type="common">Orchid</name>
    <dbReference type="NCBI Taxonomy" id="161865"/>
    <lineage>
        <taxon>Eukaryota</taxon>
        <taxon>Viridiplantae</taxon>
        <taxon>Streptophyta</taxon>
        <taxon>Embryophyta</taxon>
        <taxon>Tracheophyta</taxon>
        <taxon>Spermatophyta</taxon>
        <taxon>Magnoliopsida</taxon>
        <taxon>Liliopsida</taxon>
        <taxon>Asparagales</taxon>
        <taxon>Orchidaceae</taxon>
        <taxon>Epidendroideae</taxon>
        <taxon>Malaxideae</taxon>
        <taxon>Dendrobiinae</taxon>
        <taxon>Dendrobium</taxon>
    </lineage>
</organism>
<keyword evidence="2" id="KW-1185">Reference proteome</keyword>
<proteinExistence type="predicted"/>
<protein>
    <recommendedName>
        <fullName evidence="3">Type II toxin-antitoxin system RelE/ParE family toxin</fullName>
    </recommendedName>
</protein>
<dbReference type="AlphaFoldDB" id="A0AAV7HGH9"/>
<evidence type="ECO:0000313" key="2">
    <source>
        <dbReference type="Proteomes" id="UP000775213"/>
    </source>
</evidence>
<evidence type="ECO:0008006" key="3">
    <source>
        <dbReference type="Google" id="ProtNLM"/>
    </source>
</evidence>
<reference evidence="1 2" key="1">
    <citation type="journal article" date="2021" name="Hortic Res">
        <title>Chromosome-scale assembly of the Dendrobium chrysotoxum genome enhances the understanding of orchid evolution.</title>
        <authorList>
            <person name="Zhang Y."/>
            <person name="Zhang G.Q."/>
            <person name="Zhang D."/>
            <person name="Liu X.D."/>
            <person name="Xu X.Y."/>
            <person name="Sun W.H."/>
            <person name="Yu X."/>
            <person name="Zhu X."/>
            <person name="Wang Z.W."/>
            <person name="Zhao X."/>
            <person name="Zhong W.Y."/>
            <person name="Chen H."/>
            <person name="Yin W.L."/>
            <person name="Huang T."/>
            <person name="Niu S.C."/>
            <person name="Liu Z.J."/>
        </authorList>
    </citation>
    <scope>NUCLEOTIDE SEQUENCE [LARGE SCALE GENOMIC DNA]</scope>
    <source>
        <strain evidence="1">Lindl</strain>
    </source>
</reference>
<gene>
    <name evidence="1" type="ORF">IEQ34_002709</name>
</gene>